<dbReference type="EMBL" id="JAGSXJ010000003">
    <property type="protein sequence ID" value="KAH6694024.1"/>
    <property type="molecule type" value="Genomic_DNA"/>
</dbReference>
<proteinExistence type="predicted"/>
<dbReference type="Proteomes" id="UP000770015">
    <property type="component" value="Unassembled WGS sequence"/>
</dbReference>
<accession>A0A9P8VLK6</accession>
<gene>
    <name evidence="1" type="ORF">F5X68DRAFT_200097</name>
</gene>
<comment type="caution">
    <text evidence="1">The sequence shown here is derived from an EMBL/GenBank/DDBJ whole genome shotgun (WGS) entry which is preliminary data.</text>
</comment>
<organism evidence="1 2">
    <name type="scientific">Plectosphaerella plurivora</name>
    <dbReference type="NCBI Taxonomy" id="936078"/>
    <lineage>
        <taxon>Eukaryota</taxon>
        <taxon>Fungi</taxon>
        <taxon>Dikarya</taxon>
        <taxon>Ascomycota</taxon>
        <taxon>Pezizomycotina</taxon>
        <taxon>Sordariomycetes</taxon>
        <taxon>Hypocreomycetidae</taxon>
        <taxon>Glomerellales</taxon>
        <taxon>Plectosphaerellaceae</taxon>
        <taxon>Plectosphaerella</taxon>
    </lineage>
</organism>
<keyword evidence="2" id="KW-1185">Reference proteome</keyword>
<sequence length="100" mass="11722">MYGLVFLLPLFCSLLLFLFCFCCLSPRPTWGLFVSIELFLQARDGLVNWLLAFGWASDQTKLIEAWLRWVCVVAVCWLWSSDLHVYLSPRGLIIFFGRRR</sequence>
<name>A0A9P8VLK6_9PEZI</name>
<dbReference type="AlphaFoldDB" id="A0A9P8VLK6"/>
<evidence type="ECO:0000313" key="1">
    <source>
        <dbReference type="EMBL" id="KAH6694024.1"/>
    </source>
</evidence>
<protein>
    <submittedName>
        <fullName evidence="1">Uncharacterized protein</fullName>
    </submittedName>
</protein>
<evidence type="ECO:0000313" key="2">
    <source>
        <dbReference type="Proteomes" id="UP000770015"/>
    </source>
</evidence>
<reference evidence="1" key="1">
    <citation type="journal article" date="2021" name="Nat. Commun.">
        <title>Genetic determinants of endophytism in the Arabidopsis root mycobiome.</title>
        <authorList>
            <person name="Mesny F."/>
            <person name="Miyauchi S."/>
            <person name="Thiergart T."/>
            <person name="Pickel B."/>
            <person name="Atanasova L."/>
            <person name="Karlsson M."/>
            <person name="Huettel B."/>
            <person name="Barry K.W."/>
            <person name="Haridas S."/>
            <person name="Chen C."/>
            <person name="Bauer D."/>
            <person name="Andreopoulos W."/>
            <person name="Pangilinan J."/>
            <person name="LaButti K."/>
            <person name="Riley R."/>
            <person name="Lipzen A."/>
            <person name="Clum A."/>
            <person name="Drula E."/>
            <person name="Henrissat B."/>
            <person name="Kohler A."/>
            <person name="Grigoriev I.V."/>
            <person name="Martin F.M."/>
            <person name="Hacquard S."/>
        </authorList>
    </citation>
    <scope>NUCLEOTIDE SEQUENCE</scope>
    <source>
        <strain evidence="1">MPI-SDFR-AT-0117</strain>
    </source>
</reference>